<comment type="caution">
    <text evidence="2">The sequence shown here is derived from an EMBL/GenBank/DDBJ whole genome shotgun (WGS) entry which is preliminary data.</text>
</comment>
<evidence type="ECO:0000256" key="1">
    <source>
        <dbReference type="SAM" id="MobiDB-lite"/>
    </source>
</evidence>
<evidence type="ECO:0000313" key="2">
    <source>
        <dbReference type="EMBL" id="MDQ0506339.1"/>
    </source>
</evidence>
<name>A0ABU0LGT9_XANAG</name>
<evidence type="ECO:0000313" key="3">
    <source>
        <dbReference type="Proteomes" id="UP001241747"/>
    </source>
</evidence>
<gene>
    <name evidence="2" type="ORF">QOZ94_003148</name>
</gene>
<proteinExistence type="predicted"/>
<accession>A0ABU0LGT9</accession>
<dbReference type="RefSeq" id="WP_237345759.1">
    <property type="nucleotide sequence ID" value="NZ_JABWGX010000012.1"/>
</dbReference>
<dbReference type="EMBL" id="JAUSVY010000007">
    <property type="protein sequence ID" value="MDQ0506339.1"/>
    <property type="molecule type" value="Genomic_DNA"/>
</dbReference>
<feature type="region of interest" description="Disordered" evidence="1">
    <location>
        <begin position="102"/>
        <end position="124"/>
    </location>
</feature>
<sequence>MAIGEALPNLRQKALQMARSGRFCGWRLIDIDLRFVQGLKAADPLFQDLALRDEVDLLCRAAQRHRRPHPAVPVTLLPVPQYRFRGGDLPRPQVIRFLDENAAGTTTDFGPDEQAPRRAGVGAP</sequence>
<reference evidence="2 3" key="1">
    <citation type="submission" date="2023-07" db="EMBL/GenBank/DDBJ databases">
        <title>Genomic Encyclopedia of Type Strains, Phase IV (KMG-IV): sequencing the most valuable type-strain genomes for metagenomic binning, comparative biology and taxonomic classification.</title>
        <authorList>
            <person name="Goeker M."/>
        </authorList>
    </citation>
    <scope>NUCLEOTIDE SEQUENCE [LARGE SCALE GENOMIC DNA]</scope>
    <source>
        <strain evidence="2 3">DSM 3770</strain>
    </source>
</reference>
<organism evidence="2 3">
    <name type="scientific">Xanthobacter agilis</name>
    <dbReference type="NCBI Taxonomy" id="47492"/>
    <lineage>
        <taxon>Bacteria</taxon>
        <taxon>Pseudomonadati</taxon>
        <taxon>Pseudomonadota</taxon>
        <taxon>Alphaproteobacteria</taxon>
        <taxon>Hyphomicrobiales</taxon>
        <taxon>Xanthobacteraceae</taxon>
        <taxon>Xanthobacter</taxon>
    </lineage>
</organism>
<keyword evidence="3" id="KW-1185">Reference proteome</keyword>
<dbReference type="Proteomes" id="UP001241747">
    <property type="component" value="Unassembled WGS sequence"/>
</dbReference>
<protein>
    <submittedName>
        <fullName evidence="2">Uncharacterized protein</fullName>
    </submittedName>
</protein>